<dbReference type="Proteomes" id="UP000230423">
    <property type="component" value="Unassembled WGS sequence"/>
</dbReference>
<dbReference type="SUPFAM" id="SSF53474">
    <property type="entry name" value="alpha/beta-Hydrolases"/>
    <property type="match status" value="1"/>
</dbReference>
<evidence type="ECO:0000313" key="2">
    <source>
        <dbReference type="EMBL" id="PIO60570.1"/>
    </source>
</evidence>
<feature type="non-terminal residue" evidence="2">
    <location>
        <position position="1"/>
    </location>
</feature>
<evidence type="ECO:0000313" key="3">
    <source>
        <dbReference type="Proteomes" id="UP000230423"/>
    </source>
</evidence>
<dbReference type="Gene3D" id="3.40.50.1820">
    <property type="entry name" value="alpha/beta hydrolase"/>
    <property type="match status" value="1"/>
</dbReference>
<accession>A0A2G9TTI0</accession>
<keyword evidence="3" id="KW-1185">Reference proteome</keyword>
<dbReference type="PANTHER" id="PTHR45908:SF5">
    <property type="entry name" value="FUNGAL LIPASE-LIKE DOMAIN-CONTAINING PROTEIN"/>
    <property type="match status" value="1"/>
</dbReference>
<dbReference type="InterPro" id="IPR002921">
    <property type="entry name" value="Fungal_lipase-type"/>
</dbReference>
<name>A0A2G9TTI0_TELCI</name>
<feature type="domain" description="Fungal lipase-type" evidence="1">
    <location>
        <begin position="27"/>
        <end position="111"/>
    </location>
</feature>
<protein>
    <submittedName>
        <fullName evidence="2">Triacylglycerol lipase</fullName>
    </submittedName>
</protein>
<proteinExistence type="predicted"/>
<dbReference type="EMBL" id="KZ355197">
    <property type="protein sequence ID" value="PIO60570.1"/>
    <property type="molecule type" value="Genomic_DNA"/>
</dbReference>
<gene>
    <name evidence="2" type="ORF">TELCIR_17932</name>
</gene>
<dbReference type="GO" id="GO:0006629">
    <property type="term" value="P:lipid metabolic process"/>
    <property type="evidence" value="ECO:0007669"/>
    <property type="project" value="InterPro"/>
</dbReference>
<organism evidence="2 3">
    <name type="scientific">Teladorsagia circumcincta</name>
    <name type="common">Brown stomach worm</name>
    <name type="synonym">Ostertagia circumcincta</name>
    <dbReference type="NCBI Taxonomy" id="45464"/>
    <lineage>
        <taxon>Eukaryota</taxon>
        <taxon>Metazoa</taxon>
        <taxon>Ecdysozoa</taxon>
        <taxon>Nematoda</taxon>
        <taxon>Chromadorea</taxon>
        <taxon>Rhabditida</taxon>
        <taxon>Rhabditina</taxon>
        <taxon>Rhabditomorpha</taxon>
        <taxon>Strongyloidea</taxon>
        <taxon>Trichostrongylidae</taxon>
        <taxon>Teladorsagia</taxon>
    </lineage>
</organism>
<dbReference type="AlphaFoldDB" id="A0A2G9TTI0"/>
<dbReference type="PANTHER" id="PTHR45908">
    <property type="entry name" value="PROTEIN CBG11750-RELATED"/>
    <property type="match status" value="1"/>
</dbReference>
<reference evidence="2 3" key="1">
    <citation type="submission" date="2015-09" db="EMBL/GenBank/DDBJ databases">
        <title>Draft genome of the parasitic nematode Teladorsagia circumcincta isolate WARC Sus (inbred).</title>
        <authorList>
            <person name="Mitreva M."/>
        </authorList>
    </citation>
    <scope>NUCLEOTIDE SEQUENCE [LARGE SCALE GENOMIC DNA]</scope>
    <source>
        <strain evidence="2 3">S</strain>
    </source>
</reference>
<dbReference type="InterPro" id="IPR029058">
    <property type="entry name" value="AB_hydrolase_fold"/>
</dbReference>
<dbReference type="OrthoDB" id="438440at2759"/>
<dbReference type="Pfam" id="PF01764">
    <property type="entry name" value="Lipase_3"/>
    <property type="match status" value="1"/>
</dbReference>
<sequence length="270" mass="31051">LVTNNRSYSLLHAYPIYKILLFFPFHLTSIYRAFKDYKVVFTGHSLGGALAALAAARTAKQGLRPGEKITMYTYGEPRVGDAQFATNFDTMIKDSYRVVFRRDIVPHLPACAKDKAWFGDGETSRPCDINILNKPYHHSTEIWYPDSMEPGSHYIECTGEPRGEDFTCSDKLKFYYDQSNSYIWDHRHYFTVRVPEYGKTGCDVAQPEGKPGLFENVVNRLNLLTRTIVYYDILISVSTPEEISVSRIAMLILLIRIFPTSYFYDFRVLA</sequence>
<evidence type="ECO:0000259" key="1">
    <source>
        <dbReference type="Pfam" id="PF01764"/>
    </source>
</evidence>